<dbReference type="PROSITE" id="PS50106">
    <property type="entry name" value="PDZ"/>
    <property type="match status" value="2"/>
</dbReference>
<dbReference type="EMBL" id="CAEY01000029">
    <property type="status" value="NOT_ANNOTATED_CDS"/>
    <property type="molecule type" value="Genomic_DNA"/>
</dbReference>
<dbReference type="InterPro" id="IPR051342">
    <property type="entry name" value="PDZ_scaffold"/>
</dbReference>
<dbReference type="STRING" id="32264.T1KEV3"/>
<evidence type="ECO:0000313" key="3">
    <source>
        <dbReference type="EnsemblMetazoa" id="tetur10g00860.1"/>
    </source>
</evidence>
<name>T1KEV3_TETUR</name>
<dbReference type="InterPro" id="IPR036034">
    <property type="entry name" value="PDZ_sf"/>
</dbReference>
<dbReference type="EnsemblMetazoa" id="tetur10g00860.1">
    <property type="protein sequence ID" value="tetur10g00860.1"/>
    <property type="gene ID" value="tetur10g00860"/>
</dbReference>
<evidence type="ECO:0000313" key="4">
    <source>
        <dbReference type="Proteomes" id="UP000015104"/>
    </source>
</evidence>
<reference evidence="3" key="2">
    <citation type="submission" date="2015-06" db="UniProtKB">
        <authorList>
            <consortium name="EnsemblMetazoa"/>
        </authorList>
    </citation>
    <scope>IDENTIFICATION</scope>
</reference>
<proteinExistence type="predicted"/>
<protein>
    <recommendedName>
        <fullName evidence="2">PDZ domain-containing protein</fullName>
    </recommendedName>
</protein>
<dbReference type="HOGENOM" id="CLU_617268_0_0_1"/>
<dbReference type="AlphaFoldDB" id="T1KEV3"/>
<sequence length="444" mass="49416">MDSRCSLVNYLASESESESGERTYEILLLPDQSKAISYNRLASPTSSPPHHSSNSGSFTLMDEDHNSNGQTDNLSANNNSNATKYYECDKQYNRRISLTENLLSGLSPTRTAISGIPEFVETSIVLRKDKSNELGIRITGGSDTYLESIVVCEVDPDGAAYKDGRLRKGDLILAVNDISFREVSYKDALRVLKEASSPLKLLVLRENPQTLFTTSQSPSKFITVQLRKASIKDKLGLSFVQRTNGRGVFITYVQPGSIAARQGRKIMQGDQILEINGQNVRDSNQKDVAQMVNNLDGEIVLLFGRNQSLSNAIQEWCRKKSQIHWRTRTSTWSAYGGNKDKVQNQRPSLPAAKDQPYFLAKYSPDKETVTTGFTFGYMPGTSNGIENEDPNMVSRSSSIRSRTRLSIVVEDTKARLHQDSIDSLDDCQIMGNNPLLPSIQVTEF</sequence>
<organism evidence="3 4">
    <name type="scientific">Tetranychus urticae</name>
    <name type="common">Two-spotted spider mite</name>
    <dbReference type="NCBI Taxonomy" id="32264"/>
    <lineage>
        <taxon>Eukaryota</taxon>
        <taxon>Metazoa</taxon>
        <taxon>Ecdysozoa</taxon>
        <taxon>Arthropoda</taxon>
        <taxon>Chelicerata</taxon>
        <taxon>Arachnida</taxon>
        <taxon>Acari</taxon>
        <taxon>Acariformes</taxon>
        <taxon>Trombidiformes</taxon>
        <taxon>Prostigmata</taxon>
        <taxon>Eleutherengona</taxon>
        <taxon>Raphignathae</taxon>
        <taxon>Tetranychoidea</taxon>
        <taxon>Tetranychidae</taxon>
        <taxon>Tetranychus</taxon>
    </lineage>
</organism>
<dbReference type="Pfam" id="PF00595">
    <property type="entry name" value="PDZ"/>
    <property type="match status" value="2"/>
</dbReference>
<accession>T1KEV3</accession>
<dbReference type="SUPFAM" id="SSF50156">
    <property type="entry name" value="PDZ domain-like"/>
    <property type="match status" value="2"/>
</dbReference>
<dbReference type="PANTHER" id="PTHR19964">
    <property type="entry name" value="MULTIPLE PDZ DOMAIN PROTEIN"/>
    <property type="match status" value="1"/>
</dbReference>
<keyword evidence="4" id="KW-1185">Reference proteome</keyword>
<dbReference type="Proteomes" id="UP000015104">
    <property type="component" value="Unassembled WGS sequence"/>
</dbReference>
<evidence type="ECO:0000259" key="2">
    <source>
        <dbReference type="PROSITE" id="PS50106"/>
    </source>
</evidence>
<evidence type="ECO:0000256" key="1">
    <source>
        <dbReference type="SAM" id="MobiDB-lite"/>
    </source>
</evidence>
<feature type="domain" description="PDZ" evidence="2">
    <location>
        <begin position="123"/>
        <end position="207"/>
    </location>
</feature>
<feature type="region of interest" description="Disordered" evidence="1">
    <location>
        <begin position="40"/>
        <end position="80"/>
    </location>
</feature>
<feature type="compositionally biased region" description="Low complexity" evidence="1">
    <location>
        <begin position="43"/>
        <end position="57"/>
    </location>
</feature>
<dbReference type="SMART" id="SM00228">
    <property type="entry name" value="PDZ"/>
    <property type="match status" value="2"/>
</dbReference>
<feature type="domain" description="PDZ" evidence="2">
    <location>
        <begin position="223"/>
        <end position="307"/>
    </location>
</feature>
<dbReference type="eggNOG" id="KOG3528">
    <property type="taxonomic scope" value="Eukaryota"/>
</dbReference>
<reference evidence="4" key="1">
    <citation type="submission" date="2011-08" db="EMBL/GenBank/DDBJ databases">
        <authorList>
            <person name="Rombauts S."/>
        </authorList>
    </citation>
    <scope>NUCLEOTIDE SEQUENCE</scope>
    <source>
        <strain evidence="4">London</strain>
    </source>
</reference>
<dbReference type="Gene3D" id="2.30.42.10">
    <property type="match status" value="2"/>
</dbReference>
<dbReference type="PANTHER" id="PTHR19964:SF92">
    <property type="entry name" value="PATJ HOMOLOG"/>
    <property type="match status" value="1"/>
</dbReference>
<dbReference type="InterPro" id="IPR001478">
    <property type="entry name" value="PDZ"/>
</dbReference>
<feature type="compositionally biased region" description="Polar residues" evidence="1">
    <location>
        <begin position="67"/>
        <end position="80"/>
    </location>
</feature>